<dbReference type="Gene3D" id="3.30.70.20">
    <property type="match status" value="2"/>
</dbReference>
<feature type="domain" description="4Fe-4S ferredoxin-type" evidence="2">
    <location>
        <begin position="812"/>
        <end position="843"/>
    </location>
</feature>
<dbReference type="CDD" id="cd10551">
    <property type="entry name" value="PsrB"/>
    <property type="match status" value="1"/>
</dbReference>
<reference evidence="3 4" key="1">
    <citation type="journal article" date="2011" name="J. Bacteriol.">
        <title>Genome sequence of the halotolerant marine bacterium Myxococcus fulvus HW-1.</title>
        <authorList>
            <person name="Li Z.F."/>
            <person name="Li X."/>
            <person name="Liu H."/>
            <person name="Liu X."/>
            <person name="Han K."/>
            <person name="Wu Z.H."/>
            <person name="Hu W."/>
            <person name="Li F.F."/>
            <person name="Li Y.Z."/>
        </authorList>
    </citation>
    <scope>NUCLEOTIDE SEQUENCE [LARGE SCALE GENOMIC DNA]</scope>
    <source>
        <strain evidence="4">ATCC BAA-855 / HW-1</strain>
    </source>
</reference>
<dbReference type="KEGG" id="mfu:LILAB_27585"/>
<dbReference type="eggNOG" id="COG0243">
    <property type="taxonomic scope" value="Bacteria"/>
</dbReference>
<dbReference type="SUPFAM" id="SSF50692">
    <property type="entry name" value="ADC-like"/>
    <property type="match status" value="1"/>
</dbReference>
<dbReference type="STRING" id="483219.LILAB_27585"/>
<dbReference type="PROSITE" id="PS51379">
    <property type="entry name" value="4FE4S_FER_2"/>
    <property type="match status" value="2"/>
</dbReference>
<feature type="domain" description="4Fe-4S ferredoxin-type" evidence="2">
    <location>
        <begin position="757"/>
        <end position="786"/>
    </location>
</feature>
<dbReference type="InterPro" id="IPR017896">
    <property type="entry name" value="4Fe4S_Fe-S-bd"/>
</dbReference>
<dbReference type="CDD" id="cd02784">
    <property type="entry name" value="MopB_CT_PHLH"/>
    <property type="match status" value="1"/>
</dbReference>
<evidence type="ECO:0000313" key="4">
    <source>
        <dbReference type="Proteomes" id="UP000000488"/>
    </source>
</evidence>
<sequence>MLHMPPLTERYPLPVLAEAEPEPWRSLEARQDSAPAPGEFPLDADAPPQGLSRRVLLELAAFGGAAAGLAGCFRSPPEKVLPYSRPPPEVTPGIPLHFATGIALDGFVRGVLVRSQEGRPTLVQGNPSHPESLGAAGAQEQASLLGLYDPHRARAVRHRGAPTSLARLFQMLRRRAARQDAGAGLRLLVEPTASPLWALTFERIQARFPKARVVPFSPTQTGNALAGARLAWGRPLRATPDWGAARAVVSLDDDFLSTLTGGLRAPREFVSARMPPALNRLWVVESRLSLTGAFADERLRARPSRVPWVARALAAELGRLLGREDWAALGLGPSALEAVERRWVAAAAKDLAEQGRRAFVVVGESQPAAVHALAHLLNATLHGGTARCVESLLAPAPDAAALPALVADLRAGAVDTLLITAWNPVYRAPTDVPLGEVLGRVEDAVYCARHDDETTAAVSWSVPSTHPFEAWEDGRAWDGTATILQPLIAPLLESAVPPLEVLAAFTGDLAATPYERLRAQWREHAGAPGRFEDAWERWLAEGVVPGTQLAVQQVPVDAAAVLAAVRALPPPGDGLELHFAVDTKVHDGRHGANPWLQELPDPVTQLTWDNAVWVSPATASRLSLARGDRVRLELRGRAVEAPVLVVPGQAEDTLTLPLGYGQRLGSPVARGVGFDAQALRFQDSPWWAAGARLTRVEGHHDFALTQEHWRMEGRPVALQTTAARFAARGDARLPDLQAREEHLYPPRPVPDVTGHRWGMAIDLHRCTGCSACVVACQAENNTPAVGREQVRRGREMHWLRIDRYFMGDADDPSVITQPLMCVHCEYAPCEYVCPVAATVHSDEGLNQMVYNRCVGTRYCSNNCPYKVRRFNYLEYNRGGPLDRMYRNPQVTVRSRGVMEKCTYCVQRIEAARITARMEQRAIRQGEVRTACQQACPTEAIVFGDLSQPEDPVTRLHQDPRHYALLNHLGTQPRTVHLIRLKNPSEARE</sequence>
<dbReference type="AlphaFoldDB" id="F8CG52"/>
<gene>
    <name evidence="3" type="ordered locus">LILAB_27585</name>
</gene>
<evidence type="ECO:0000313" key="3">
    <source>
        <dbReference type="EMBL" id="AEI67404.1"/>
    </source>
</evidence>
<evidence type="ECO:0000259" key="2">
    <source>
        <dbReference type="PROSITE" id="PS51379"/>
    </source>
</evidence>
<name>F8CG52_MYXFH</name>
<feature type="compositionally biased region" description="Basic and acidic residues" evidence="1">
    <location>
        <begin position="22"/>
        <end position="31"/>
    </location>
</feature>
<dbReference type="eggNOG" id="COG0437">
    <property type="taxonomic scope" value="Bacteria"/>
</dbReference>
<dbReference type="EMBL" id="CP002830">
    <property type="protein sequence ID" value="AEI67404.1"/>
    <property type="molecule type" value="Genomic_DNA"/>
</dbReference>
<dbReference type="PANTHER" id="PTHR42783:SF3">
    <property type="entry name" value="GLUTAMATE SYNTHASE [NADPH] SMALL CHAIN-RELATED"/>
    <property type="match status" value="1"/>
</dbReference>
<protein>
    <submittedName>
        <fullName evidence="3">Oxidoreductase iron-sulfur binding subunit</fullName>
    </submittedName>
</protein>
<accession>F8CG52</accession>
<dbReference type="Proteomes" id="UP000000488">
    <property type="component" value="Chromosome"/>
</dbReference>
<dbReference type="SUPFAM" id="SSF53706">
    <property type="entry name" value="Formate dehydrogenase/DMSO reductase, domains 1-3"/>
    <property type="match status" value="1"/>
</dbReference>
<dbReference type="Gene3D" id="2.40.40.20">
    <property type="match status" value="1"/>
</dbReference>
<dbReference type="PANTHER" id="PTHR42783">
    <property type="entry name" value="GLUTAMATE SYNTHASE [NADPH] SMALL CHAIN"/>
    <property type="match status" value="1"/>
</dbReference>
<evidence type="ECO:0000256" key="1">
    <source>
        <dbReference type="SAM" id="MobiDB-lite"/>
    </source>
</evidence>
<proteinExistence type="predicted"/>
<dbReference type="HOGENOM" id="CLU_306470_0_0_7"/>
<feature type="region of interest" description="Disordered" evidence="1">
    <location>
        <begin position="22"/>
        <end position="41"/>
    </location>
</feature>
<dbReference type="SUPFAM" id="SSF54862">
    <property type="entry name" value="4Fe-4S ferredoxins"/>
    <property type="match status" value="1"/>
</dbReference>
<organism evidence="3 4">
    <name type="scientific">Myxococcus fulvus (strain ATCC BAA-855 / HW-1)</name>
    <dbReference type="NCBI Taxonomy" id="483219"/>
    <lineage>
        <taxon>Bacteria</taxon>
        <taxon>Pseudomonadati</taxon>
        <taxon>Myxococcota</taxon>
        <taxon>Myxococcia</taxon>
        <taxon>Myxococcales</taxon>
        <taxon>Cystobacterineae</taxon>
        <taxon>Myxococcaceae</taxon>
        <taxon>Myxococcus</taxon>
    </lineage>
</organism>
<dbReference type="InterPro" id="IPR009010">
    <property type="entry name" value="Asp_de-COase-like_dom_sf"/>
</dbReference>